<proteinExistence type="predicted"/>
<evidence type="ECO:0000313" key="2">
    <source>
        <dbReference type="Proteomes" id="UP000274429"/>
    </source>
</evidence>
<dbReference type="OrthoDB" id="5412539at2759"/>
<dbReference type="Proteomes" id="UP000274429">
    <property type="component" value="Unassembled WGS sequence"/>
</dbReference>
<organism evidence="1 2">
    <name type="scientific">Hydatigena taeniaeformis</name>
    <name type="common">Feline tapeworm</name>
    <name type="synonym">Taenia taeniaeformis</name>
    <dbReference type="NCBI Taxonomy" id="6205"/>
    <lineage>
        <taxon>Eukaryota</taxon>
        <taxon>Metazoa</taxon>
        <taxon>Spiralia</taxon>
        <taxon>Lophotrochozoa</taxon>
        <taxon>Platyhelminthes</taxon>
        <taxon>Cestoda</taxon>
        <taxon>Eucestoda</taxon>
        <taxon>Cyclophyllidea</taxon>
        <taxon>Taeniidae</taxon>
        <taxon>Hydatigera</taxon>
    </lineage>
</organism>
<keyword evidence="2" id="KW-1185">Reference proteome</keyword>
<evidence type="ECO:0000313" key="1">
    <source>
        <dbReference type="EMBL" id="VDM25758.1"/>
    </source>
</evidence>
<dbReference type="AlphaFoldDB" id="A0A3P7GSY2"/>
<name>A0A3P7GSY2_HYDTA</name>
<protein>
    <submittedName>
        <fullName evidence="1">Uncharacterized protein</fullName>
    </submittedName>
</protein>
<sequence>MTGGSTTYDSYDTQVNFLNSIIIDLHAKNAELEQRLRDAIEHAGGVGTGEKSG</sequence>
<reference evidence="1 2" key="1">
    <citation type="submission" date="2018-11" db="EMBL/GenBank/DDBJ databases">
        <authorList>
            <consortium name="Pathogen Informatics"/>
        </authorList>
    </citation>
    <scope>NUCLEOTIDE SEQUENCE [LARGE SCALE GENOMIC DNA]</scope>
</reference>
<gene>
    <name evidence="1" type="ORF">TTAC_LOCUS4846</name>
</gene>
<accession>A0A3P7GSY2</accession>
<dbReference type="EMBL" id="UYWX01005475">
    <property type="protein sequence ID" value="VDM25758.1"/>
    <property type="molecule type" value="Genomic_DNA"/>
</dbReference>